<organism evidence="2 3">
    <name type="scientific">Thermothielavioides terrestris</name>
    <dbReference type="NCBI Taxonomy" id="2587410"/>
    <lineage>
        <taxon>Eukaryota</taxon>
        <taxon>Fungi</taxon>
        <taxon>Dikarya</taxon>
        <taxon>Ascomycota</taxon>
        <taxon>Pezizomycotina</taxon>
        <taxon>Sordariomycetes</taxon>
        <taxon>Sordariomycetidae</taxon>
        <taxon>Sordariales</taxon>
        <taxon>Chaetomiaceae</taxon>
        <taxon>Thermothielavioides</taxon>
    </lineage>
</organism>
<dbReference type="Pfam" id="PF01966">
    <property type="entry name" value="HD"/>
    <property type="match status" value="1"/>
</dbReference>
<reference evidence="2 3" key="1">
    <citation type="submission" date="2018-04" db="EMBL/GenBank/DDBJ databases">
        <authorList>
            <person name="Huttner S."/>
            <person name="Dainat J."/>
        </authorList>
    </citation>
    <scope>NUCLEOTIDE SEQUENCE [LARGE SCALE GENOMIC DNA]</scope>
</reference>
<dbReference type="PROSITE" id="PS51831">
    <property type="entry name" value="HD"/>
    <property type="match status" value="1"/>
</dbReference>
<protein>
    <submittedName>
        <fullName evidence="2">C2eadcd8-d128-4692-a256-56872d6d7b04</fullName>
    </submittedName>
</protein>
<dbReference type="EMBL" id="OUUZ01000015">
    <property type="protein sequence ID" value="SPQ25529.1"/>
    <property type="molecule type" value="Genomic_DNA"/>
</dbReference>
<dbReference type="SMART" id="SM00471">
    <property type="entry name" value="HDc"/>
    <property type="match status" value="1"/>
</dbReference>
<dbReference type="PANTHER" id="PTHR35569">
    <property type="entry name" value="CYANAMIDE HYDRATASE DDI2-RELATED"/>
    <property type="match status" value="1"/>
</dbReference>
<dbReference type="InterPro" id="IPR017771">
    <property type="entry name" value="Cyanamide_hydratase_HD"/>
</dbReference>
<dbReference type="NCBIfam" id="TIGR03401">
    <property type="entry name" value="cyanamide_fam"/>
    <property type="match status" value="1"/>
</dbReference>
<name>A0A446BSU3_9PEZI</name>
<feature type="domain" description="HD" evidence="1">
    <location>
        <begin position="66"/>
        <end position="179"/>
    </location>
</feature>
<sequence>MASHATDAIAEHGWTAVPADANSIFKGRPYLHKPSPLLAKDIHFPSDDPIVAKVQQYARENLPPQTYNHSMRVFYWATAILTTQFPSHAETLSPSTLALTALLHDIGTAPHHLRSTLLSFEFHGAITALHLLSSPEHGAPAAQAEAVCEAIIRHQDLGAQGTITLLGQLIQLATVYDNVGARPYLVHEATRADVNRAFPRDGWGRCFAATVREEVRLKPWAHSTHLGGASGEVFANAVEGNLLMGEGEDD</sequence>
<evidence type="ECO:0000313" key="2">
    <source>
        <dbReference type="EMBL" id="SPQ25529.1"/>
    </source>
</evidence>
<dbReference type="AlphaFoldDB" id="A0A446BSU3"/>
<dbReference type="Gene3D" id="1.10.3210.10">
    <property type="entry name" value="Hypothetical protein af1432"/>
    <property type="match status" value="1"/>
</dbReference>
<dbReference type="SUPFAM" id="SSF109604">
    <property type="entry name" value="HD-domain/PDEase-like"/>
    <property type="match status" value="1"/>
</dbReference>
<dbReference type="CDD" id="cd00077">
    <property type="entry name" value="HDc"/>
    <property type="match status" value="1"/>
</dbReference>
<accession>A0A446BSU3</accession>
<gene>
    <name evidence="2" type="ORF">TT172_LOCUS7948</name>
</gene>
<evidence type="ECO:0000259" key="1">
    <source>
        <dbReference type="PROSITE" id="PS51831"/>
    </source>
</evidence>
<dbReference type="InterPro" id="IPR006674">
    <property type="entry name" value="HD_domain"/>
</dbReference>
<dbReference type="InterPro" id="IPR003607">
    <property type="entry name" value="HD/PDEase_dom"/>
</dbReference>
<dbReference type="Proteomes" id="UP000289323">
    <property type="component" value="Unassembled WGS sequence"/>
</dbReference>
<evidence type="ECO:0000313" key="3">
    <source>
        <dbReference type="Proteomes" id="UP000289323"/>
    </source>
</evidence>
<proteinExistence type="predicted"/>
<dbReference type="PANTHER" id="PTHR35569:SF1">
    <property type="entry name" value="CYANAMIDE HYDRATASE DDI2-RELATED"/>
    <property type="match status" value="1"/>
</dbReference>